<dbReference type="Proteomes" id="UP001330827">
    <property type="component" value="Chromosome"/>
</dbReference>
<dbReference type="OrthoDB" id="3405537at2"/>
<evidence type="ECO:0000313" key="2">
    <source>
        <dbReference type="EMBL" id="WSC13056.1"/>
    </source>
</evidence>
<evidence type="ECO:0000313" key="3">
    <source>
        <dbReference type="Proteomes" id="UP000318186"/>
    </source>
</evidence>
<reference evidence="2 4" key="2">
    <citation type="submission" date="2022-10" db="EMBL/GenBank/DDBJ databases">
        <title>The complete genomes of actinobacterial strains from the NBC collection.</title>
        <authorList>
            <person name="Joergensen T.S."/>
            <person name="Alvarez Arevalo M."/>
            <person name="Sterndorff E.B."/>
            <person name="Faurdal D."/>
            <person name="Vuksanovic O."/>
            <person name="Mourched A.-S."/>
            <person name="Charusanti P."/>
            <person name="Shaw S."/>
            <person name="Blin K."/>
            <person name="Weber T."/>
        </authorList>
    </citation>
    <scope>NUCLEOTIDE SEQUENCE [LARGE SCALE GENOMIC DNA]</scope>
    <source>
        <strain evidence="2 4">NBC 01769</strain>
    </source>
</reference>
<dbReference type="AlphaFoldDB" id="A0A561V2W4"/>
<gene>
    <name evidence="1" type="ORF">FHX80_114443</name>
    <name evidence="2" type="ORF">OIE64_09565</name>
</gene>
<sequence>MPRCKKPCARCGVVNGRYGVAKWPEGFVCGRCYYRAMQCHGACPACGVERLLPGLNTDRIPICRDCAGIPRDFHCTRCGEEADRGRRGLCHRCCLQDDLATLLDDGTGQIAPPLRPLVDALTTQDRPVSARLWTRFPHVKTLLRGLADGSLALDHETFDNFIPRHAAEHTRELLVTIGILAERNRAEVEFLRWLEWKTPQIANPEDQQLVRRFATWHHLRRLRELDARGAVAPTTVARARADVRAGADFLAWLRERDRSPMTCAQGHVDEWLATGTGTRRSAATFVHWAVRTRVMAPVDFPWIRSAKLDSIGQSERLHFLRRIAEDSSIRLETRVLGLLVLLFAQPVTRISRMSINDIEITDEEVIVHLTGGEPVPVPHPFDHLFRDYLPQRRHTTTARNNRTRWLFPGAVPGQPLAIATLHKGLWDSGIPIRRGRNSALRDLVLEMPPALVAKALGYSPLATELHAAEAGHPWAGYASIRRYRGKQLQIF</sequence>
<evidence type="ECO:0000313" key="4">
    <source>
        <dbReference type="Proteomes" id="UP001330827"/>
    </source>
</evidence>
<evidence type="ECO:0008006" key="5">
    <source>
        <dbReference type="Google" id="ProtNLM"/>
    </source>
</evidence>
<dbReference type="RefSeq" id="WP_145765816.1">
    <property type="nucleotide sequence ID" value="NZ_CP109114.1"/>
</dbReference>
<protein>
    <recommendedName>
        <fullName evidence="5">Site-specific recombinase XerD</fullName>
    </recommendedName>
</protein>
<name>A0A561V2W4_9ACTN</name>
<reference evidence="1 3" key="1">
    <citation type="submission" date="2019-06" db="EMBL/GenBank/DDBJ databases">
        <title>Sequencing the genomes of 1000 actinobacteria strains.</title>
        <authorList>
            <person name="Klenk H.-P."/>
        </authorList>
    </citation>
    <scope>NUCLEOTIDE SEQUENCE [LARGE SCALE GENOMIC DNA]</scope>
    <source>
        <strain evidence="1 3">DSM 42059</strain>
    </source>
</reference>
<evidence type="ECO:0000313" key="1">
    <source>
        <dbReference type="EMBL" id="TWG05956.1"/>
    </source>
</evidence>
<accession>A0A561V2W4</accession>
<dbReference type="EMBL" id="CP109114">
    <property type="protein sequence ID" value="WSC13056.1"/>
    <property type="molecule type" value="Genomic_DNA"/>
</dbReference>
<proteinExistence type="predicted"/>
<organism evidence="1 3">
    <name type="scientific">Streptomyces brevispora</name>
    <dbReference type="NCBI Taxonomy" id="887462"/>
    <lineage>
        <taxon>Bacteria</taxon>
        <taxon>Bacillati</taxon>
        <taxon>Actinomycetota</taxon>
        <taxon>Actinomycetes</taxon>
        <taxon>Kitasatosporales</taxon>
        <taxon>Streptomycetaceae</taxon>
        <taxon>Streptomyces</taxon>
    </lineage>
</organism>
<dbReference type="EMBL" id="VIWW01000001">
    <property type="protein sequence ID" value="TWG05956.1"/>
    <property type="molecule type" value="Genomic_DNA"/>
</dbReference>
<keyword evidence="4" id="KW-1185">Reference proteome</keyword>
<dbReference type="Proteomes" id="UP000318186">
    <property type="component" value="Unassembled WGS sequence"/>
</dbReference>